<dbReference type="PANTHER" id="PTHR36940:SF2">
    <property type="entry name" value="PROTEIN CBG01577"/>
    <property type="match status" value="1"/>
</dbReference>
<dbReference type="Proteomes" id="UP000008281">
    <property type="component" value="Unassembled WGS sequence"/>
</dbReference>
<dbReference type="OrthoDB" id="5813840at2759"/>
<evidence type="ECO:0000259" key="2">
    <source>
        <dbReference type="Pfam" id="PF23346"/>
    </source>
</evidence>
<feature type="domain" description="DUF7087" evidence="2">
    <location>
        <begin position="43"/>
        <end position="152"/>
    </location>
</feature>
<proteinExistence type="predicted"/>
<dbReference type="HOGENOM" id="CLU_103079_0_0_1"/>
<dbReference type="InParanoid" id="E3M6Q7"/>
<dbReference type="eggNOG" id="ENOG502TJIX">
    <property type="taxonomic scope" value="Eukaryota"/>
</dbReference>
<dbReference type="PANTHER" id="PTHR36940">
    <property type="entry name" value="PROTEIN CBG20338"/>
    <property type="match status" value="1"/>
</dbReference>
<dbReference type="InterPro" id="IPR055514">
    <property type="entry name" value="DUF7087"/>
</dbReference>
<keyword evidence="1" id="KW-0812">Transmembrane</keyword>
<feature type="transmembrane region" description="Helical" evidence="1">
    <location>
        <begin position="12"/>
        <end position="34"/>
    </location>
</feature>
<name>E3M6Q7_CAERE</name>
<sequence>MDQIPPYEFTKYVFAARAAVVTCSAFEVCSGGIFSHSEPNESLFQLLMVLFGSLEDSNILAKLIYFIFLGGTVAVSSYNIALNVDGREELQKALTADMQQEVRGKAAALVFTPAIAGAFIFLCVSGHAFFSLFVLFHVLASAGQLGLEIYEVSRGSGSVAPPADAAAPAAAPAAAAPTPSAVQPVAEPSAAAPAQ</sequence>
<reference evidence="3" key="1">
    <citation type="submission" date="2007-07" db="EMBL/GenBank/DDBJ databases">
        <title>PCAP assembly of the Caenorhabditis remanei genome.</title>
        <authorList>
            <consortium name="The Caenorhabditis remanei Sequencing Consortium"/>
            <person name="Wilson R.K."/>
        </authorList>
    </citation>
    <scope>NUCLEOTIDE SEQUENCE [LARGE SCALE GENOMIC DNA]</scope>
    <source>
        <strain evidence="3">PB4641</strain>
    </source>
</reference>
<dbReference type="Pfam" id="PF23346">
    <property type="entry name" value="DUF7087"/>
    <property type="match status" value="1"/>
</dbReference>
<keyword evidence="4" id="KW-1185">Reference proteome</keyword>
<dbReference type="EMBL" id="DS268426">
    <property type="protein sequence ID" value="EFO92893.1"/>
    <property type="molecule type" value="Genomic_DNA"/>
</dbReference>
<protein>
    <recommendedName>
        <fullName evidence="2">DUF7087 domain-containing protein</fullName>
    </recommendedName>
</protein>
<feature type="transmembrane region" description="Helical" evidence="1">
    <location>
        <begin position="102"/>
        <end position="122"/>
    </location>
</feature>
<gene>
    <name evidence="3" type="ORF">CRE_10179</name>
</gene>
<organism evidence="4">
    <name type="scientific">Caenorhabditis remanei</name>
    <name type="common">Caenorhabditis vulgaris</name>
    <dbReference type="NCBI Taxonomy" id="31234"/>
    <lineage>
        <taxon>Eukaryota</taxon>
        <taxon>Metazoa</taxon>
        <taxon>Ecdysozoa</taxon>
        <taxon>Nematoda</taxon>
        <taxon>Chromadorea</taxon>
        <taxon>Rhabditida</taxon>
        <taxon>Rhabditina</taxon>
        <taxon>Rhabditomorpha</taxon>
        <taxon>Rhabditoidea</taxon>
        <taxon>Rhabditidae</taxon>
        <taxon>Peloderinae</taxon>
        <taxon>Caenorhabditis</taxon>
    </lineage>
</organism>
<keyword evidence="1" id="KW-1133">Transmembrane helix</keyword>
<evidence type="ECO:0000313" key="4">
    <source>
        <dbReference type="Proteomes" id="UP000008281"/>
    </source>
</evidence>
<feature type="transmembrane region" description="Helical" evidence="1">
    <location>
        <begin position="59"/>
        <end position="81"/>
    </location>
</feature>
<dbReference type="AlphaFoldDB" id="E3M6Q7"/>
<keyword evidence="1" id="KW-0472">Membrane</keyword>
<accession>E3M6Q7</accession>
<dbReference type="OMA" id="PPYEFQK"/>
<evidence type="ECO:0000313" key="3">
    <source>
        <dbReference type="EMBL" id="EFO92893.1"/>
    </source>
</evidence>
<evidence type="ECO:0000256" key="1">
    <source>
        <dbReference type="SAM" id="Phobius"/>
    </source>
</evidence>